<dbReference type="AlphaFoldDB" id="A0AA40CAL9"/>
<feature type="transmembrane region" description="Helical" evidence="7">
    <location>
        <begin position="12"/>
        <end position="37"/>
    </location>
</feature>
<gene>
    <name evidence="8" type="ORF">B0T17DRAFT_616058</name>
</gene>
<evidence type="ECO:0000313" key="9">
    <source>
        <dbReference type="Proteomes" id="UP001174934"/>
    </source>
</evidence>
<evidence type="ECO:0000256" key="3">
    <source>
        <dbReference type="ARBA" id="ARBA00006757"/>
    </source>
</evidence>
<evidence type="ECO:0000256" key="6">
    <source>
        <dbReference type="ARBA" id="ARBA00023136"/>
    </source>
</evidence>
<proteinExistence type="inferred from homology"/>
<feature type="transmembrane region" description="Helical" evidence="7">
    <location>
        <begin position="163"/>
        <end position="183"/>
    </location>
</feature>
<evidence type="ECO:0000256" key="7">
    <source>
        <dbReference type="SAM" id="Phobius"/>
    </source>
</evidence>
<evidence type="ECO:0000256" key="1">
    <source>
        <dbReference type="ARBA" id="ARBA00004141"/>
    </source>
</evidence>
<dbReference type="GO" id="GO:0016829">
    <property type="term" value="F:lyase activity"/>
    <property type="evidence" value="ECO:0007669"/>
    <property type="project" value="InterPro"/>
</dbReference>
<keyword evidence="5 7" id="KW-1133">Transmembrane helix</keyword>
<protein>
    <submittedName>
        <fullName evidence="8">Uncharacterized protein</fullName>
    </submittedName>
</protein>
<feature type="transmembrane region" description="Helical" evidence="7">
    <location>
        <begin position="228"/>
        <end position="248"/>
    </location>
</feature>
<dbReference type="EMBL" id="JAULSR010000002">
    <property type="protein sequence ID" value="KAK0630398.1"/>
    <property type="molecule type" value="Genomic_DNA"/>
</dbReference>
<dbReference type="Proteomes" id="UP001174934">
    <property type="component" value="Unassembled WGS sequence"/>
</dbReference>
<evidence type="ECO:0000256" key="4">
    <source>
        <dbReference type="ARBA" id="ARBA00022692"/>
    </source>
</evidence>
<accession>A0AA40CAL9</accession>
<organism evidence="8 9">
    <name type="scientific">Bombardia bombarda</name>
    <dbReference type="NCBI Taxonomy" id="252184"/>
    <lineage>
        <taxon>Eukaryota</taxon>
        <taxon>Fungi</taxon>
        <taxon>Dikarya</taxon>
        <taxon>Ascomycota</taxon>
        <taxon>Pezizomycotina</taxon>
        <taxon>Sordariomycetes</taxon>
        <taxon>Sordariomycetidae</taxon>
        <taxon>Sordariales</taxon>
        <taxon>Lasiosphaeriaceae</taxon>
        <taxon>Bombardia</taxon>
    </lineage>
</organism>
<comment type="pathway">
    <text evidence="2">Secondary metabolite biosynthesis.</text>
</comment>
<sequence length="285" mass="31651">MGSTDIPPDHCPWWLVPLHTAVLGFGVLLWDAAYILMTRRALATKSYGMPLMSLAMNVSCDTVYAFYVCEALLETVGYSIWLYLNAGLVYTTVRFGSEDWKTTSPWVGRNIGWLLALMTAIGCVGHYAFAAWWLAEPGRGGSGNKEGKWWYGQDGLDTSEMGFWSSGVCQIALSAGSVAMLLVRGHSGGTSYAIWFCRAVGTLSGLVLCNVLMWWYCPEAHGFIFNPFAVFLWGAAVVCDIVYPFLLWQVRRTEIILPDGRLMSGSTQKDTLEFLEFLNGQKKNL</sequence>
<name>A0AA40CAL9_9PEZI</name>
<dbReference type="GO" id="GO:0016020">
    <property type="term" value="C:membrane"/>
    <property type="evidence" value="ECO:0007669"/>
    <property type="project" value="UniProtKB-SubCell"/>
</dbReference>
<comment type="caution">
    <text evidence="8">The sequence shown here is derived from an EMBL/GenBank/DDBJ whole genome shotgun (WGS) entry which is preliminary data.</text>
</comment>
<keyword evidence="6 7" id="KW-0472">Membrane</keyword>
<dbReference type="InterPro" id="IPR039020">
    <property type="entry name" value="PaxB-like"/>
</dbReference>
<keyword evidence="4 7" id="KW-0812">Transmembrane</keyword>
<feature type="transmembrane region" description="Helical" evidence="7">
    <location>
        <begin position="195"/>
        <end position="216"/>
    </location>
</feature>
<keyword evidence="9" id="KW-1185">Reference proteome</keyword>
<evidence type="ECO:0000256" key="5">
    <source>
        <dbReference type="ARBA" id="ARBA00022989"/>
    </source>
</evidence>
<feature type="transmembrane region" description="Helical" evidence="7">
    <location>
        <begin position="113"/>
        <end position="135"/>
    </location>
</feature>
<evidence type="ECO:0000256" key="2">
    <source>
        <dbReference type="ARBA" id="ARBA00005179"/>
    </source>
</evidence>
<dbReference type="Pfam" id="PF25129">
    <property type="entry name" value="Pyr4-TMTC"/>
    <property type="match status" value="1"/>
</dbReference>
<dbReference type="PANTHER" id="PTHR42038">
    <property type="match status" value="1"/>
</dbReference>
<dbReference type="PANTHER" id="PTHR42038:SF2">
    <property type="entry name" value="TERPENE CYCLASE AUSL"/>
    <property type="match status" value="1"/>
</dbReference>
<comment type="subcellular location">
    <subcellularLocation>
        <location evidence="1">Membrane</location>
        <topology evidence="1">Multi-pass membrane protein</topology>
    </subcellularLocation>
</comment>
<comment type="similarity">
    <text evidence="3">Belongs to the paxB family.</text>
</comment>
<reference evidence="8" key="1">
    <citation type="submission" date="2023-06" db="EMBL/GenBank/DDBJ databases">
        <title>Genome-scale phylogeny and comparative genomics of the fungal order Sordariales.</title>
        <authorList>
            <consortium name="Lawrence Berkeley National Laboratory"/>
            <person name="Hensen N."/>
            <person name="Bonometti L."/>
            <person name="Westerberg I."/>
            <person name="Brannstrom I.O."/>
            <person name="Guillou S."/>
            <person name="Cros-Aarteil S."/>
            <person name="Calhoun S."/>
            <person name="Haridas S."/>
            <person name="Kuo A."/>
            <person name="Mondo S."/>
            <person name="Pangilinan J."/>
            <person name="Riley R."/>
            <person name="LaButti K."/>
            <person name="Andreopoulos B."/>
            <person name="Lipzen A."/>
            <person name="Chen C."/>
            <person name="Yanf M."/>
            <person name="Daum C."/>
            <person name="Ng V."/>
            <person name="Clum A."/>
            <person name="Steindorff A."/>
            <person name="Ohm R."/>
            <person name="Martin F."/>
            <person name="Silar P."/>
            <person name="Natvig D."/>
            <person name="Lalanne C."/>
            <person name="Gautier V."/>
            <person name="Ament-velasquez S.L."/>
            <person name="Kruys A."/>
            <person name="Hutchinson M.I."/>
            <person name="Powell A.J."/>
            <person name="Barry K."/>
            <person name="Miller A.N."/>
            <person name="Grigoriev I.V."/>
            <person name="Debuchy R."/>
            <person name="Gladieux P."/>
            <person name="Thoren M.H."/>
            <person name="Johannesson H."/>
        </authorList>
    </citation>
    <scope>NUCLEOTIDE SEQUENCE</scope>
    <source>
        <strain evidence="8">SMH3391-2</strain>
    </source>
</reference>
<evidence type="ECO:0000313" key="8">
    <source>
        <dbReference type="EMBL" id="KAK0630398.1"/>
    </source>
</evidence>